<feature type="compositionally biased region" description="Basic and acidic residues" evidence="1">
    <location>
        <begin position="21"/>
        <end position="37"/>
    </location>
</feature>
<dbReference type="AlphaFoldDB" id="A0A4V4HE40"/>
<proteinExistence type="predicted"/>
<dbReference type="Proteomes" id="UP000297245">
    <property type="component" value="Unassembled WGS sequence"/>
</dbReference>
<feature type="region of interest" description="Disordered" evidence="1">
    <location>
        <begin position="1"/>
        <end position="37"/>
    </location>
</feature>
<accession>A0A4V4HE40</accession>
<evidence type="ECO:0000256" key="1">
    <source>
        <dbReference type="SAM" id="MobiDB-lite"/>
    </source>
</evidence>
<name>A0A4V4HE40_DENBC</name>
<sequence>MEEGREGRGRGQGLLYCPTRGTKERQPKPSEEKKKERTVVDLYLRKVKPTGYFMEVSIASQKTTREPTSNKREAHSKKLSPEYSSYGSPMKSEPFGYWSYAVSSLNSIFGEKEDENRLLSEGSRRMTQSCGAFAKRVEQGRRLGGRGSAWP</sequence>
<evidence type="ECO:0000313" key="2">
    <source>
        <dbReference type="EMBL" id="THU89475.1"/>
    </source>
</evidence>
<gene>
    <name evidence="2" type="ORF">K435DRAFT_802723</name>
</gene>
<keyword evidence="3" id="KW-1185">Reference proteome</keyword>
<dbReference type="EMBL" id="ML179366">
    <property type="protein sequence ID" value="THU89475.1"/>
    <property type="molecule type" value="Genomic_DNA"/>
</dbReference>
<protein>
    <submittedName>
        <fullName evidence="2">Uncharacterized protein</fullName>
    </submittedName>
</protein>
<organism evidence="2 3">
    <name type="scientific">Dendrothele bispora (strain CBS 962.96)</name>
    <dbReference type="NCBI Taxonomy" id="1314807"/>
    <lineage>
        <taxon>Eukaryota</taxon>
        <taxon>Fungi</taxon>
        <taxon>Dikarya</taxon>
        <taxon>Basidiomycota</taxon>
        <taxon>Agaricomycotina</taxon>
        <taxon>Agaricomycetes</taxon>
        <taxon>Agaricomycetidae</taxon>
        <taxon>Agaricales</taxon>
        <taxon>Agaricales incertae sedis</taxon>
        <taxon>Dendrothele</taxon>
    </lineage>
</organism>
<reference evidence="2 3" key="1">
    <citation type="journal article" date="2019" name="Nat. Ecol. Evol.">
        <title>Megaphylogeny resolves global patterns of mushroom evolution.</title>
        <authorList>
            <person name="Varga T."/>
            <person name="Krizsan K."/>
            <person name="Foldi C."/>
            <person name="Dima B."/>
            <person name="Sanchez-Garcia M."/>
            <person name="Sanchez-Ramirez S."/>
            <person name="Szollosi G.J."/>
            <person name="Szarkandi J.G."/>
            <person name="Papp V."/>
            <person name="Albert L."/>
            <person name="Andreopoulos W."/>
            <person name="Angelini C."/>
            <person name="Antonin V."/>
            <person name="Barry K.W."/>
            <person name="Bougher N.L."/>
            <person name="Buchanan P."/>
            <person name="Buyck B."/>
            <person name="Bense V."/>
            <person name="Catcheside P."/>
            <person name="Chovatia M."/>
            <person name="Cooper J."/>
            <person name="Damon W."/>
            <person name="Desjardin D."/>
            <person name="Finy P."/>
            <person name="Geml J."/>
            <person name="Haridas S."/>
            <person name="Hughes K."/>
            <person name="Justo A."/>
            <person name="Karasinski D."/>
            <person name="Kautmanova I."/>
            <person name="Kiss B."/>
            <person name="Kocsube S."/>
            <person name="Kotiranta H."/>
            <person name="LaButti K.M."/>
            <person name="Lechner B.E."/>
            <person name="Liimatainen K."/>
            <person name="Lipzen A."/>
            <person name="Lukacs Z."/>
            <person name="Mihaltcheva S."/>
            <person name="Morgado L.N."/>
            <person name="Niskanen T."/>
            <person name="Noordeloos M.E."/>
            <person name="Ohm R.A."/>
            <person name="Ortiz-Santana B."/>
            <person name="Ovrebo C."/>
            <person name="Racz N."/>
            <person name="Riley R."/>
            <person name="Savchenko A."/>
            <person name="Shiryaev A."/>
            <person name="Soop K."/>
            <person name="Spirin V."/>
            <person name="Szebenyi C."/>
            <person name="Tomsovsky M."/>
            <person name="Tulloss R.E."/>
            <person name="Uehling J."/>
            <person name="Grigoriev I.V."/>
            <person name="Vagvolgyi C."/>
            <person name="Papp T."/>
            <person name="Martin F.M."/>
            <person name="Miettinen O."/>
            <person name="Hibbett D.S."/>
            <person name="Nagy L.G."/>
        </authorList>
    </citation>
    <scope>NUCLEOTIDE SEQUENCE [LARGE SCALE GENOMIC DNA]</scope>
    <source>
        <strain evidence="2 3">CBS 962.96</strain>
    </source>
</reference>
<evidence type="ECO:0000313" key="3">
    <source>
        <dbReference type="Proteomes" id="UP000297245"/>
    </source>
</evidence>
<feature type="compositionally biased region" description="Basic and acidic residues" evidence="1">
    <location>
        <begin position="63"/>
        <end position="73"/>
    </location>
</feature>
<feature type="region of interest" description="Disordered" evidence="1">
    <location>
        <begin position="58"/>
        <end position="88"/>
    </location>
</feature>